<gene>
    <name evidence="3" type="ORF">FFZ77_19815</name>
</gene>
<evidence type="ECO:0000259" key="2">
    <source>
        <dbReference type="Pfam" id="PF00668"/>
    </source>
</evidence>
<dbReference type="Gene3D" id="3.30.559.10">
    <property type="entry name" value="Chloramphenicol acetyltransferase-like domain"/>
    <property type="match status" value="1"/>
</dbReference>
<evidence type="ECO:0000313" key="4">
    <source>
        <dbReference type="Proteomes" id="UP000460558"/>
    </source>
</evidence>
<reference evidence="3 4" key="1">
    <citation type="submission" date="2019-06" db="EMBL/GenBank/DDBJ databases">
        <title>Comparative genomics and metabolomics analyses of clavulanic acid producing Streptomyces species provides insight into specialized metabolism and evolution of beta-lactam biosynthetic gene clusters.</title>
        <authorList>
            <person name="Moore M.A."/>
            <person name="Cruz-Morales P."/>
            <person name="Barona Gomez F."/>
            <person name="Kapil T."/>
        </authorList>
    </citation>
    <scope>NUCLEOTIDE SEQUENCE [LARGE SCALE GENOMIC DNA]</scope>
    <source>
        <strain evidence="3 4">T-272</strain>
    </source>
</reference>
<feature type="non-terminal residue" evidence="3">
    <location>
        <position position="1"/>
    </location>
</feature>
<evidence type="ECO:0000256" key="1">
    <source>
        <dbReference type="SAM" id="MobiDB-lite"/>
    </source>
</evidence>
<feature type="region of interest" description="Disordered" evidence="1">
    <location>
        <begin position="142"/>
        <end position="168"/>
    </location>
</feature>
<name>A0ABW9NWT3_9ACTN</name>
<dbReference type="Pfam" id="PF00668">
    <property type="entry name" value="Condensation"/>
    <property type="match status" value="1"/>
</dbReference>
<dbReference type="PANTHER" id="PTHR45527">
    <property type="entry name" value="NONRIBOSOMAL PEPTIDE SYNTHETASE"/>
    <property type="match status" value="1"/>
</dbReference>
<dbReference type="PANTHER" id="PTHR45527:SF1">
    <property type="entry name" value="FATTY ACID SYNTHASE"/>
    <property type="match status" value="1"/>
</dbReference>
<evidence type="ECO:0000313" key="3">
    <source>
        <dbReference type="EMBL" id="MQS37791.1"/>
    </source>
</evidence>
<dbReference type="InterPro" id="IPR023213">
    <property type="entry name" value="CAT-like_dom_sf"/>
</dbReference>
<comment type="caution">
    <text evidence="3">The sequence shown here is derived from an EMBL/GenBank/DDBJ whole genome shotgun (WGS) entry which is preliminary data.</text>
</comment>
<dbReference type="Proteomes" id="UP000460558">
    <property type="component" value="Unassembled WGS sequence"/>
</dbReference>
<dbReference type="RefSeq" id="WP_267131653.1">
    <property type="nucleotide sequence ID" value="NZ_VDEQ01000216.1"/>
</dbReference>
<sequence>TGRLDIPALRQAVIDVITRHTPLRTLVRHGDGQPYQHRLPPPDAASALSLVHTTPGALAARVARFCDRAFDPGADRPLRTALFRLNPAEHVLVLAAHPLAADHGSLGPLLRDLSEAYSARRTGARPDWAPLQQDYTGHTLGERARDGQCAGPGARAARTPSTGRRRDAEPIAFRLSPRLGREIAALARESGATVLMVLQTAVAATLSTLGAGAVVPVDVYVPGRPDASLDLLVGRFAHTLTLRADVSGDPSFRGLLARVRAVNLAAYDRRDLPHACPAAPSGAPFLPVTLSLDDGERARPELPGLAVRALPTRRRDIRCALAISFTAEPAEAAGSAGSAGAAGAAGAPVPAEAPLPAGSARYGAGGMTALIEYRPELFDEPAASRLAHGLVRLLERSLSAPDRPLSLLALPAPEPP</sequence>
<organism evidence="3 4">
    <name type="scientific">Streptomyces katsurahamanus</name>
    <dbReference type="NCBI Taxonomy" id="2577098"/>
    <lineage>
        <taxon>Bacteria</taxon>
        <taxon>Bacillati</taxon>
        <taxon>Actinomycetota</taxon>
        <taxon>Actinomycetes</taxon>
        <taxon>Kitasatosporales</taxon>
        <taxon>Streptomycetaceae</taxon>
        <taxon>Streptomyces</taxon>
    </lineage>
</organism>
<dbReference type="Gene3D" id="3.30.559.30">
    <property type="entry name" value="Nonribosomal peptide synthetase, condensation domain"/>
    <property type="match status" value="1"/>
</dbReference>
<dbReference type="EMBL" id="VDEQ01000216">
    <property type="protein sequence ID" value="MQS37791.1"/>
    <property type="molecule type" value="Genomic_DNA"/>
</dbReference>
<keyword evidence="4" id="KW-1185">Reference proteome</keyword>
<accession>A0ABW9NWT3</accession>
<feature type="domain" description="Condensation" evidence="2">
    <location>
        <begin position="1"/>
        <end position="273"/>
    </location>
</feature>
<dbReference type="SUPFAM" id="SSF52777">
    <property type="entry name" value="CoA-dependent acyltransferases"/>
    <property type="match status" value="2"/>
</dbReference>
<dbReference type="InterPro" id="IPR001242">
    <property type="entry name" value="Condensation_dom"/>
</dbReference>
<proteinExistence type="predicted"/>
<protein>
    <recommendedName>
        <fullName evidence="2">Condensation domain-containing protein</fullName>
    </recommendedName>
</protein>